<reference evidence="1" key="1">
    <citation type="submission" date="2018-05" db="EMBL/GenBank/DDBJ databases">
        <authorList>
            <person name="Lanie J.A."/>
            <person name="Ng W.-L."/>
            <person name="Kazmierczak K.M."/>
            <person name="Andrzejewski T.M."/>
            <person name="Davidsen T.M."/>
            <person name="Wayne K.J."/>
            <person name="Tettelin H."/>
            <person name="Glass J.I."/>
            <person name="Rusch D."/>
            <person name="Podicherti R."/>
            <person name="Tsui H.-C.T."/>
            <person name="Winkler M.E."/>
        </authorList>
    </citation>
    <scope>NUCLEOTIDE SEQUENCE</scope>
</reference>
<evidence type="ECO:0000313" key="1">
    <source>
        <dbReference type="EMBL" id="SVE53740.1"/>
    </source>
</evidence>
<feature type="non-terminal residue" evidence="1">
    <location>
        <position position="197"/>
    </location>
</feature>
<organism evidence="1">
    <name type="scientific">marine metagenome</name>
    <dbReference type="NCBI Taxonomy" id="408172"/>
    <lineage>
        <taxon>unclassified sequences</taxon>
        <taxon>metagenomes</taxon>
        <taxon>ecological metagenomes</taxon>
    </lineage>
</organism>
<protein>
    <recommendedName>
        <fullName evidence="2">B12-binding domain-containing protein</fullName>
    </recommendedName>
</protein>
<dbReference type="AlphaFoldDB" id="A0A383EBI0"/>
<accession>A0A383EBI0</accession>
<proteinExistence type="predicted"/>
<gene>
    <name evidence="1" type="ORF">METZ01_LOCUS506594</name>
</gene>
<evidence type="ECO:0008006" key="2">
    <source>
        <dbReference type="Google" id="ProtNLM"/>
    </source>
</evidence>
<sequence length="197" mass="22972">MPFASILYPSLPLGQMKAQLTESKIKSTVFNFNMHFARMIGFAKYEYLPSLFKTDTHIGEWLFSREAWGRKNDYPLEKLIKSTNQLDDQRKKEYEIRTGKVFSDVDNPFDWMYSIKEKLVNKFLEQCYANLMENNEINVIAFSCTFYQTIASLAMARLIKNKSPNTIIVFGGSCFHDEMGIEFIKKVKFIDYVSIGE</sequence>
<name>A0A383EBI0_9ZZZZ</name>
<dbReference type="EMBL" id="UINC01224213">
    <property type="protein sequence ID" value="SVE53740.1"/>
    <property type="molecule type" value="Genomic_DNA"/>
</dbReference>
<dbReference type="Gene3D" id="3.40.50.280">
    <property type="entry name" value="Cobalamin-binding domain"/>
    <property type="match status" value="1"/>
</dbReference>